<feature type="transmembrane region" description="Helical" evidence="13">
    <location>
        <begin position="130"/>
        <end position="152"/>
    </location>
</feature>
<evidence type="ECO:0000256" key="11">
    <source>
        <dbReference type="ARBA" id="ARBA00025736"/>
    </source>
</evidence>
<evidence type="ECO:0000256" key="12">
    <source>
        <dbReference type="SAM" id="MobiDB-lite"/>
    </source>
</evidence>
<keyword evidence="10" id="KW-0807">Transducer</keyword>
<evidence type="ECO:0000256" key="5">
    <source>
        <dbReference type="ARBA" id="ARBA00022989"/>
    </source>
</evidence>
<reference evidence="15" key="1">
    <citation type="submission" date="2025-08" db="UniProtKB">
        <authorList>
            <consortium name="Ensembl"/>
        </authorList>
    </citation>
    <scope>IDENTIFICATION</scope>
</reference>
<name>A0A8C5BKX3_GADMO</name>
<feature type="transmembrane region" description="Helical" evidence="13">
    <location>
        <begin position="53"/>
        <end position="77"/>
    </location>
</feature>
<keyword evidence="4 13" id="KW-0812">Transmembrane</keyword>
<keyword evidence="2" id="KW-1003">Cell membrane</keyword>
<evidence type="ECO:0000259" key="14">
    <source>
        <dbReference type="PROSITE" id="PS50262"/>
    </source>
</evidence>
<dbReference type="SUPFAM" id="SSF81321">
    <property type="entry name" value="Family A G protein-coupled receptor-like"/>
    <property type="match status" value="1"/>
</dbReference>
<keyword evidence="8" id="KW-0675">Receptor</keyword>
<accession>A0A8C5BKX3</accession>
<evidence type="ECO:0000256" key="1">
    <source>
        <dbReference type="ARBA" id="ARBA00004651"/>
    </source>
</evidence>
<evidence type="ECO:0000313" key="16">
    <source>
        <dbReference type="Proteomes" id="UP000694546"/>
    </source>
</evidence>
<feature type="transmembrane region" description="Helical" evidence="13">
    <location>
        <begin position="89"/>
        <end position="110"/>
    </location>
</feature>
<evidence type="ECO:0000256" key="3">
    <source>
        <dbReference type="ARBA" id="ARBA00022553"/>
    </source>
</evidence>
<dbReference type="PANTHER" id="PTHR24225">
    <property type="entry name" value="CHEMOTACTIC RECEPTOR"/>
    <property type="match status" value="1"/>
</dbReference>
<dbReference type="Gene3D" id="1.20.1070.10">
    <property type="entry name" value="Rhodopsin 7-helix transmembrane proteins"/>
    <property type="match status" value="1"/>
</dbReference>
<keyword evidence="5 13" id="KW-1133">Transmembrane helix</keyword>
<keyword evidence="7 13" id="KW-0472">Membrane</keyword>
<dbReference type="InterPro" id="IPR003981">
    <property type="entry name" value="Leukotriene_B4_rcpt"/>
</dbReference>
<feature type="compositionally biased region" description="Basic and acidic residues" evidence="12">
    <location>
        <begin position="325"/>
        <end position="336"/>
    </location>
</feature>
<dbReference type="PANTHER" id="PTHR24225:SF72">
    <property type="entry name" value="G-PROTEIN COUPLED RECEPTORS FAMILY 1 PROFILE DOMAIN-CONTAINING PROTEIN-RELATED"/>
    <property type="match status" value="1"/>
</dbReference>
<evidence type="ECO:0000256" key="2">
    <source>
        <dbReference type="ARBA" id="ARBA00022475"/>
    </source>
</evidence>
<dbReference type="PROSITE" id="PS50262">
    <property type="entry name" value="G_PROTEIN_RECEP_F1_2"/>
    <property type="match status" value="1"/>
</dbReference>
<feature type="transmembrane region" description="Helical" evidence="13">
    <location>
        <begin position="229"/>
        <end position="251"/>
    </location>
</feature>
<dbReference type="GO" id="GO:0007204">
    <property type="term" value="P:positive regulation of cytosolic calcium ion concentration"/>
    <property type="evidence" value="ECO:0007669"/>
    <property type="project" value="TreeGrafter"/>
</dbReference>
<dbReference type="InterPro" id="IPR000276">
    <property type="entry name" value="GPCR_Rhodpsn"/>
</dbReference>
<dbReference type="GeneTree" id="ENSGT00950000182966"/>
<evidence type="ECO:0000256" key="8">
    <source>
        <dbReference type="ARBA" id="ARBA00023170"/>
    </source>
</evidence>
<dbReference type="Proteomes" id="UP000694546">
    <property type="component" value="Chromosome 17"/>
</dbReference>
<evidence type="ECO:0000256" key="10">
    <source>
        <dbReference type="ARBA" id="ARBA00023224"/>
    </source>
</evidence>
<protein>
    <submittedName>
        <fullName evidence="15">Leukotriene B4 receptor 2a</fullName>
    </submittedName>
</protein>
<dbReference type="Ensembl" id="ENSGMOT00000058517.1">
    <property type="protein sequence ID" value="ENSGMOP00000047566.1"/>
    <property type="gene ID" value="ENSGMOG00000018232.2"/>
</dbReference>
<evidence type="ECO:0000256" key="7">
    <source>
        <dbReference type="ARBA" id="ARBA00023136"/>
    </source>
</evidence>
<feature type="compositionally biased region" description="Polar residues" evidence="12">
    <location>
        <begin position="356"/>
        <end position="377"/>
    </location>
</feature>
<feature type="domain" description="G-protein coupled receptors family 1 profile" evidence="14">
    <location>
        <begin position="32"/>
        <end position="288"/>
    </location>
</feature>
<feature type="region of interest" description="Disordered" evidence="12">
    <location>
        <begin position="318"/>
        <end position="377"/>
    </location>
</feature>
<dbReference type="GO" id="GO:0006954">
    <property type="term" value="P:inflammatory response"/>
    <property type="evidence" value="ECO:0007669"/>
    <property type="project" value="TreeGrafter"/>
</dbReference>
<keyword evidence="9" id="KW-0325">Glycoprotein</keyword>
<comment type="subcellular location">
    <subcellularLocation>
        <location evidence="1">Cell membrane</location>
        <topology evidence="1">Multi-pass membrane protein</topology>
    </subcellularLocation>
</comment>
<dbReference type="PRINTS" id="PR00237">
    <property type="entry name" value="GPCRRHODOPSN"/>
</dbReference>
<organism evidence="15 16">
    <name type="scientific">Gadus morhua</name>
    <name type="common">Atlantic cod</name>
    <dbReference type="NCBI Taxonomy" id="8049"/>
    <lineage>
        <taxon>Eukaryota</taxon>
        <taxon>Metazoa</taxon>
        <taxon>Chordata</taxon>
        <taxon>Craniata</taxon>
        <taxon>Vertebrata</taxon>
        <taxon>Euteleostomi</taxon>
        <taxon>Actinopterygii</taxon>
        <taxon>Neopterygii</taxon>
        <taxon>Teleostei</taxon>
        <taxon>Neoteleostei</taxon>
        <taxon>Acanthomorphata</taxon>
        <taxon>Zeiogadaria</taxon>
        <taxon>Gadariae</taxon>
        <taxon>Gadiformes</taxon>
        <taxon>Gadoidei</taxon>
        <taxon>Gadidae</taxon>
        <taxon>Gadus</taxon>
    </lineage>
</organism>
<dbReference type="Pfam" id="PF00001">
    <property type="entry name" value="7tm_1"/>
    <property type="match status" value="1"/>
</dbReference>
<dbReference type="GO" id="GO:0004875">
    <property type="term" value="F:complement receptor activity"/>
    <property type="evidence" value="ECO:0007669"/>
    <property type="project" value="TreeGrafter"/>
</dbReference>
<feature type="transmembrane region" description="Helical" evidence="13">
    <location>
        <begin position="12"/>
        <end position="41"/>
    </location>
</feature>
<comment type="similarity">
    <text evidence="11">Belongs to the chemokine-like receptor (CMKLR) family.</text>
</comment>
<dbReference type="PRINTS" id="PR01476">
    <property type="entry name" value="LTBRECEPTOR"/>
</dbReference>
<dbReference type="GO" id="GO:0005886">
    <property type="term" value="C:plasma membrane"/>
    <property type="evidence" value="ECO:0007669"/>
    <property type="project" value="UniProtKB-SubCell"/>
</dbReference>
<dbReference type="InterPro" id="IPR017452">
    <property type="entry name" value="GPCR_Rhodpsn_7TM"/>
</dbReference>
<reference evidence="15" key="2">
    <citation type="submission" date="2025-09" db="UniProtKB">
        <authorList>
            <consortium name="Ensembl"/>
        </authorList>
    </citation>
    <scope>IDENTIFICATION</scope>
</reference>
<keyword evidence="16" id="KW-1185">Reference proteome</keyword>
<evidence type="ECO:0000256" key="6">
    <source>
        <dbReference type="ARBA" id="ARBA00023040"/>
    </source>
</evidence>
<feature type="transmembrane region" description="Helical" evidence="13">
    <location>
        <begin position="191"/>
        <end position="209"/>
    </location>
</feature>
<proteinExistence type="inferred from homology"/>
<dbReference type="GO" id="GO:0004974">
    <property type="term" value="F:leukotriene receptor activity"/>
    <property type="evidence" value="ECO:0007669"/>
    <property type="project" value="InterPro"/>
</dbReference>
<dbReference type="GO" id="GO:0007200">
    <property type="term" value="P:phospholipase C-activating G protein-coupled receptor signaling pathway"/>
    <property type="evidence" value="ECO:0007669"/>
    <property type="project" value="TreeGrafter"/>
</dbReference>
<sequence length="377" mass="41620">MAFSTPNIVGNGVATAIGAIILTLVFLLGVPGNLFIIWSILARARKQSVTTLLILNLAYADGSLMALTPFFIVYLVQRTWVFGNALCKILFYLCLANMYASILLITLMSLHRVVAIVWPQRVRASVGRRVALWALVGVWVLVMVASVPAVVFRKLKLYDAGMLTGKGRMVCDSFHQRQSEVSERGEYTMELVLGFIIPYPVIVISYVCILRRIRQTKFRRRVRSEKLILAIVVTFCVFWLPYHLVNLVQVGGGEVYPGGSHGFLHENPARAITSALAFISSCANPVLYVFAGKSFIRRDGLAFMARLFEGTALDSGVSRKSRQHSRQDSRERDGKESANCLGLQGRDGDGEDSSYAAHSSSNQLSNSVHKNGKPGQS</sequence>
<evidence type="ECO:0000256" key="13">
    <source>
        <dbReference type="SAM" id="Phobius"/>
    </source>
</evidence>
<dbReference type="AlphaFoldDB" id="A0A8C5BKX3"/>
<feature type="transmembrane region" description="Helical" evidence="13">
    <location>
        <begin position="271"/>
        <end position="291"/>
    </location>
</feature>
<evidence type="ECO:0000256" key="9">
    <source>
        <dbReference type="ARBA" id="ARBA00023180"/>
    </source>
</evidence>
<evidence type="ECO:0000256" key="4">
    <source>
        <dbReference type="ARBA" id="ARBA00022692"/>
    </source>
</evidence>
<keyword evidence="6" id="KW-0297">G-protein coupled receptor</keyword>
<keyword evidence="3" id="KW-0597">Phosphoprotein</keyword>
<dbReference type="InterPro" id="IPR000826">
    <property type="entry name" value="Formyl_rcpt-rel"/>
</dbReference>
<evidence type="ECO:0000313" key="15">
    <source>
        <dbReference type="Ensembl" id="ENSGMOP00000047566.1"/>
    </source>
</evidence>